<evidence type="ECO:0000313" key="2">
    <source>
        <dbReference type="Proteomes" id="UP000825935"/>
    </source>
</evidence>
<proteinExistence type="predicted"/>
<reference evidence="1" key="1">
    <citation type="submission" date="2021-08" db="EMBL/GenBank/DDBJ databases">
        <title>WGS assembly of Ceratopteris richardii.</title>
        <authorList>
            <person name="Marchant D.B."/>
            <person name="Chen G."/>
            <person name="Jenkins J."/>
            <person name="Shu S."/>
            <person name="Leebens-Mack J."/>
            <person name="Grimwood J."/>
            <person name="Schmutz J."/>
            <person name="Soltis P."/>
            <person name="Soltis D."/>
            <person name="Chen Z.-H."/>
        </authorList>
    </citation>
    <scope>NUCLEOTIDE SEQUENCE</scope>
    <source>
        <strain evidence="1">Whitten #5841</strain>
        <tissue evidence="1">Leaf</tissue>
    </source>
</reference>
<dbReference type="OMA" id="DPIFMIQ"/>
<dbReference type="AlphaFoldDB" id="A0A8T2SFR2"/>
<organism evidence="1 2">
    <name type="scientific">Ceratopteris richardii</name>
    <name type="common">Triangle waterfern</name>
    <dbReference type="NCBI Taxonomy" id="49495"/>
    <lineage>
        <taxon>Eukaryota</taxon>
        <taxon>Viridiplantae</taxon>
        <taxon>Streptophyta</taxon>
        <taxon>Embryophyta</taxon>
        <taxon>Tracheophyta</taxon>
        <taxon>Polypodiopsida</taxon>
        <taxon>Polypodiidae</taxon>
        <taxon>Polypodiales</taxon>
        <taxon>Pteridineae</taxon>
        <taxon>Pteridaceae</taxon>
        <taxon>Parkerioideae</taxon>
        <taxon>Ceratopteris</taxon>
    </lineage>
</organism>
<dbReference type="OrthoDB" id="10600884at2759"/>
<dbReference type="EMBL" id="CM035425">
    <property type="protein sequence ID" value="KAH7331960.1"/>
    <property type="molecule type" value="Genomic_DNA"/>
</dbReference>
<comment type="caution">
    <text evidence="1">The sequence shown here is derived from an EMBL/GenBank/DDBJ whole genome shotgun (WGS) entry which is preliminary data.</text>
</comment>
<evidence type="ECO:0000313" key="1">
    <source>
        <dbReference type="EMBL" id="KAH7331960.1"/>
    </source>
</evidence>
<protein>
    <submittedName>
        <fullName evidence="1">Uncharacterized protein</fullName>
    </submittedName>
</protein>
<accession>A0A8T2SFR2</accession>
<name>A0A8T2SFR2_CERRI</name>
<sequence length="101" mass="10889">MKQTGFSLLRSIASLSRKPCSRSGTAFASFSCKAGSTERSLSSCLPSSRLSRFRGAIIFTESLQPLQAAMSQASFVSRLSLGSQDPFMVLQGHFFSALTEL</sequence>
<gene>
    <name evidence="1" type="ORF">KP509_20G060500</name>
</gene>
<dbReference type="Proteomes" id="UP000825935">
    <property type="component" value="Chromosome 20"/>
</dbReference>
<keyword evidence="2" id="KW-1185">Reference proteome</keyword>